<feature type="domain" description="Signal transduction histidine kinase internal region" evidence="3">
    <location>
        <begin position="156"/>
        <end position="236"/>
    </location>
</feature>
<dbReference type="Pfam" id="PF06580">
    <property type="entry name" value="His_kinase"/>
    <property type="match status" value="1"/>
</dbReference>
<evidence type="ECO:0000256" key="1">
    <source>
        <dbReference type="SAM" id="Phobius"/>
    </source>
</evidence>
<evidence type="ECO:0000259" key="3">
    <source>
        <dbReference type="Pfam" id="PF06580"/>
    </source>
</evidence>
<dbReference type="GO" id="GO:0000155">
    <property type="term" value="F:phosphorelay sensor kinase activity"/>
    <property type="evidence" value="ECO:0007669"/>
    <property type="project" value="InterPro"/>
</dbReference>
<dbReference type="AlphaFoldDB" id="A0AAE9XPH0"/>
<dbReference type="InterPro" id="IPR036890">
    <property type="entry name" value="HATPase_C_sf"/>
</dbReference>
<feature type="transmembrane region" description="Helical" evidence="1">
    <location>
        <begin position="112"/>
        <end position="133"/>
    </location>
</feature>
<feature type="domain" description="Histidine kinase/HSP90-like ATPase" evidence="2">
    <location>
        <begin position="254"/>
        <end position="352"/>
    </location>
</feature>
<evidence type="ECO:0000313" key="5">
    <source>
        <dbReference type="Proteomes" id="UP001217500"/>
    </source>
</evidence>
<evidence type="ECO:0000259" key="2">
    <source>
        <dbReference type="Pfam" id="PF02518"/>
    </source>
</evidence>
<dbReference type="PANTHER" id="PTHR34220:SF7">
    <property type="entry name" value="SENSOR HISTIDINE KINASE YPDA"/>
    <property type="match status" value="1"/>
</dbReference>
<dbReference type="Proteomes" id="UP001217500">
    <property type="component" value="Chromosome"/>
</dbReference>
<accession>A0AAE9XPH0</accession>
<keyword evidence="4" id="KW-0418">Kinase</keyword>
<feature type="transmembrane region" description="Helical" evidence="1">
    <location>
        <begin position="71"/>
        <end position="92"/>
    </location>
</feature>
<keyword evidence="1" id="KW-0472">Membrane</keyword>
<dbReference type="SUPFAM" id="SSF55874">
    <property type="entry name" value="ATPase domain of HSP90 chaperone/DNA topoisomerase II/histidine kinase"/>
    <property type="match status" value="1"/>
</dbReference>
<dbReference type="Gene3D" id="3.30.565.10">
    <property type="entry name" value="Histidine kinase-like ATPase, C-terminal domain"/>
    <property type="match status" value="1"/>
</dbReference>
<dbReference type="EMBL" id="CP116805">
    <property type="protein sequence ID" value="WCL53951.1"/>
    <property type="molecule type" value="Genomic_DNA"/>
</dbReference>
<dbReference type="InterPro" id="IPR010559">
    <property type="entry name" value="Sig_transdc_His_kin_internal"/>
</dbReference>
<keyword evidence="1" id="KW-0812">Transmembrane</keyword>
<reference evidence="4" key="1">
    <citation type="submission" date="2023-01" db="EMBL/GenBank/DDBJ databases">
        <title>The genome sequence of Kordiimonadaceae bacterium 6D33.</title>
        <authorList>
            <person name="Liu Y."/>
        </authorList>
    </citation>
    <scope>NUCLEOTIDE SEQUENCE</scope>
    <source>
        <strain evidence="4">6D33</strain>
    </source>
</reference>
<keyword evidence="1" id="KW-1133">Transmembrane helix</keyword>
<name>A0AAE9XPH0_9PROT</name>
<evidence type="ECO:0000313" key="4">
    <source>
        <dbReference type="EMBL" id="WCL53951.1"/>
    </source>
</evidence>
<dbReference type="RefSeq" id="WP_289503671.1">
    <property type="nucleotide sequence ID" value="NZ_CP116805.1"/>
</dbReference>
<feature type="transmembrane region" description="Helical" evidence="1">
    <location>
        <begin position="41"/>
        <end position="59"/>
    </location>
</feature>
<keyword evidence="4" id="KW-0808">Transferase</keyword>
<gene>
    <name evidence="4" type="ORF">PH603_15545</name>
</gene>
<keyword evidence="5" id="KW-1185">Reference proteome</keyword>
<dbReference type="PANTHER" id="PTHR34220">
    <property type="entry name" value="SENSOR HISTIDINE KINASE YPDA"/>
    <property type="match status" value="1"/>
</dbReference>
<sequence>MNKLFIDRGRTFWIFQSVGWLGYGMVRMFHGMTVGQPMADYYKLIIVAIAIGLLMTSGMRRVYHLVRGLSLPVVLVTSIVLCSVLGLLFSSIETAIVPMLMDGFEPPVGLARFGNAMFEATALFAWTAIYFGYHYYTGFQEQQEQALKATAMAHQAQLKMLRYQLNPHFLFNTLNAISTMVLENARDDANKMVTKLSAFLRYTLVNQPTQKVTLEQELYALGLYLDIEKVRFEDRLKIEYDIDERAKPMLIPSLILQPLIENAIKYGIAPSMDGGTISVKARTMVDGRRLVIELSDTGPGIQDIEHIKSQSGSGVGIANTRERLAQIYPGDHVFRITNLLPQGLSITIDVPSEREAPAMARSY</sequence>
<feature type="transmembrane region" description="Helical" evidence="1">
    <location>
        <begin position="12"/>
        <end position="29"/>
    </location>
</feature>
<dbReference type="InterPro" id="IPR050640">
    <property type="entry name" value="Bact_2-comp_sensor_kinase"/>
</dbReference>
<dbReference type="InterPro" id="IPR003594">
    <property type="entry name" value="HATPase_dom"/>
</dbReference>
<protein>
    <submittedName>
        <fullName evidence="4">Histidine kinase</fullName>
    </submittedName>
</protein>
<dbReference type="Pfam" id="PF02518">
    <property type="entry name" value="HATPase_c"/>
    <property type="match status" value="1"/>
</dbReference>
<proteinExistence type="predicted"/>
<dbReference type="GO" id="GO:0016020">
    <property type="term" value="C:membrane"/>
    <property type="evidence" value="ECO:0007669"/>
    <property type="project" value="InterPro"/>
</dbReference>
<organism evidence="4 5">
    <name type="scientific">Gimibacter soli</name>
    <dbReference type="NCBI Taxonomy" id="3024400"/>
    <lineage>
        <taxon>Bacteria</taxon>
        <taxon>Pseudomonadati</taxon>
        <taxon>Pseudomonadota</taxon>
        <taxon>Alphaproteobacteria</taxon>
        <taxon>Kordiimonadales</taxon>
        <taxon>Temperatibacteraceae</taxon>
        <taxon>Gimibacter</taxon>
    </lineage>
</organism>
<dbReference type="KEGG" id="gso:PH603_15545"/>